<proteinExistence type="predicted"/>
<name>A0ABS8WAR4_9GAMM</name>
<protein>
    <recommendedName>
        <fullName evidence="3">DUF2850 domain-containing protein</fullName>
    </recommendedName>
</protein>
<dbReference type="Proteomes" id="UP001201273">
    <property type="component" value="Unassembled WGS sequence"/>
</dbReference>
<keyword evidence="2" id="KW-1185">Reference proteome</keyword>
<evidence type="ECO:0000313" key="1">
    <source>
        <dbReference type="EMBL" id="MCE2595382.1"/>
    </source>
</evidence>
<gene>
    <name evidence="1" type="ORF">K6Y31_11200</name>
</gene>
<sequence length="116" mass="13517">MIKTLLIIIVSLAVILLGSAGFVAYYDFSNQPKEMDAPIYGKWKSEDKPYGDYEYFEFTPEGYTFESRFYPATYSQEGKIVTISKRGETLTFKVINSSMIEREVPRLKQIRYLRVE</sequence>
<evidence type="ECO:0008006" key="3">
    <source>
        <dbReference type="Google" id="ProtNLM"/>
    </source>
</evidence>
<dbReference type="EMBL" id="JAIMJA010000010">
    <property type="protein sequence ID" value="MCE2595382.1"/>
    <property type="molecule type" value="Genomic_DNA"/>
</dbReference>
<organism evidence="1 2">
    <name type="scientific">Motilimonas cestriensis</name>
    <dbReference type="NCBI Taxonomy" id="2742685"/>
    <lineage>
        <taxon>Bacteria</taxon>
        <taxon>Pseudomonadati</taxon>
        <taxon>Pseudomonadota</taxon>
        <taxon>Gammaproteobacteria</taxon>
        <taxon>Alteromonadales</taxon>
        <taxon>Alteromonadales genera incertae sedis</taxon>
        <taxon>Motilimonas</taxon>
    </lineage>
</organism>
<accession>A0ABS8WAR4</accession>
<evidence type="ECO:0000313" key="2">
    <source>
        <dbReference type="Proteomes" id="UP001201273"/>
    </source>
</evidence>
<reference evidence="1 2" key="1">
    <citation type="journal article" date="2022" name="Environ. Microbiol. Rep.">
        <title>Eco-phylogenetic analyses reveal divergent evolution of vitamin B12 metabolism in the marine bacterial family 'Psychromonadaceae'.</title>
        <authorList>
            <person name="Jin X."/>
            <person name="Yang Y."/>
            <person name="Cao H."/>
            <person name="Gao B."/>
            <person name="Zhao Z."/>
        </authorList>
    </citation>
    <scope>NUCLEOTIDE SEQUENCE [LARGE SCALE GENOMIC DNA]</scope>
    <source>
        <strain evidence="1 2">MKS20</strain>
    </source>
</reference>
<dbReference type="RefSeq" id="WP_233052867.1">
    <property type="nucleotide sequence ID" value="NZ_JAIMJA010000010.1"/>
</dbReference>
<comment type="caution">
    <text evidence="1">The sequence shown here is derived from an EMBL/GenBank/DDBJ whole genome shotgun (WGS) entry which is preliminary data.</text>
</comment>